<sequence>MATFKLHYLFDPLCGWCYASAGALRGLAERFPDALQLHPTGLFAGPGARVITPEFAEYARSNDLRIASLTGQPFAAAYFEQILGGRALRFDSMPMSRALTWVRGHDSALEPKLYAVLQTARYVEGLDTSSADVVAACTADLLSGAGYAIDAQTLHTTLTQQAQLAEQTASRIEDAQALMREVGARGVPLLLVEINQAMRPISGADLYRDPGRLVETIEQLLQQAA</sequence>
<dbReference type="RefSeq" id="WP_138217518.1">
    <property type="nucleotide sequence ID" value="NZ_VAUO01000001.1"/>
</dbReference>
<dbReference type="OrthoDB" id="9813770at2"/>
<keyword evidence="2" id="KW-1185">Reference proteome</keyword>
<evidence type="ECO:0000313" key="2">
    <source>
        <dbReference type="Proteomes" id="UP000309819"/>
    </source>
</evidence>
<comment type="caution">
    <text evidence="1">The sequence shown here is derived from an EMBL/GenBank/DDBJ whole genome shotgun (WGS) entry which is preliminary data.</text>
</comment>
<dbReference type="SUPFAM" id="SSF52833">
    <property type="entry name" value="Thioredoxin-like"/>
    <property type="match status" value="1"/>
</dbReference>
<dbReference type="Proteomes" id="UP000309819">
    <property type="component" value="Unassembled WGS sequence"/>
</dbReference>
<name>A0A5R8ZGI3_9PSED</name>
<dbReference type="InterPro" id="IPR036249">
    <property type="entry name" value="Thioredoxin-like_sf"/>
</dbReference>
<accession>A0A5R8ZGI3</accession>
<gene>
    <name evidence="1" type="ORF">FEM01_01485</name>
</gene>
<organism evidence="1 2">
    <name type="scientific">Pseudomonas mosselii</name>
    <dbReference type="NCBI Taxonomy" id="78327"/>
    <lineage>
        <taxon>Bacteria</taxon>
        <taxon>Pseudomonadati</taxon>
        <taxon>Pseudomonadota</taxon>
        <taxon>Gammaproteobacteria</taxon>
        <taxon>Pseudomonadales</taxon>
        <taxon>Pseudomonadaceae</taxon>
        <taxon>Pseudomonas</taxon>
    </lineage>
</organism>
<protein>
    <submittedName>
        <fullName evidence="1">DsbA family protein</fullName>
    </submittedName>
</protein>
<dbReference type="EMBL" id="VAUO01000001">
    <property type="protein sequence ID" value="TLP64879.1"/>
    <property type="molecule type" value="Genomic_DNA"/>
</dbReference>
<dbReference type="Gene3D" id="3.40.30.10">
    <property type="entry name" value="Glutaredoxin"/>
    <property type="match status" value="1"/>
</dbReference>
<reference evidence="1 2" key="1">
    <citation type="submission" date="2019-05" db="EMBL/GenBank/DDBJ databases">
        <title>Pseudomonas sp. SC006 isolated from lettuce that can produce HBGAs.</title>
        <authorList>
            <person name="Wang D."/>
            <person name="Liao N."/>
            <person name="Liu D."/>
            <person name="Zhang Z."/>
            <person name="Zou S."/>
        </authorList>
    </citation>
    <scope>NUCLEOTIDE SEQUENCE [LARGE SCALE GENOMIC DNA]</scope>
    <source>
        <strain evidence="1 2">SC006</strain>
    </source>
</reference>
<dbReference type="CDD" id="cd03025">
    <property type="entry name" value="DsbA_FrnE_like"/>
    <property type="match status" value="1"/>
</dbReference>
<dbReference type="AlphaFoldDB" id="A0A5R8ZGI3"/>
<proteinExistence type="predicted"/>
<evidence type="ECO:0000313" key="1">
    <source>
        <dbReference type="EMBL" id="TLP64879.1"/>
    </source>
</evidence>